<dbReference type="Gene3D" id="3.40.50.300">
    <property type="entry name" value="P-loop containing nucleotide triphosphate hydrolases"/>
    <property type="match status" value="1"/>
</dbReference>
<evidence type="ECO:0000313" key="2">
    <source>
        <dbReference type="Proteomes" id="UP000530564"/>
    </source>
</evidence>
<dbReference type="Proteomes" id="UP000530564">
    <property type="component" value="Unassembled WGS sequence"/>
</dbReference>
<dbReference type="AlphaFoldDB" id="A0A840A1N5"/>
<reference evidence="1 2" key="1">
    <citation type="submission" date="2020-08" db="EMBL/GenBank/DDBJ databases">
        <title>Genomic Encyclopedia of Type Strains, Phase IV (KMG-IV): sequencing the most valuable type-strain genomes for metagenomic binning, comparative biology and taxonomic classification.</title>
        <authorList>
            <person name="Goeker M."/>
        </authorList>
    </citation>
    <scope>NUCLEOTIDE SEQUENCE [LARGE SCALE GENOMIC DNA]</scope>
    <source>
        <strain evidence="1 2">DSM 21793</strain>
    </source>
</reference>
<name>A0A840A1N5_9CAUL</name>
<dbReference type="PIRSF" id="PIRSF034285">
    <property type="entry name" value="UCP034285"/>
    <property type="match status" value="1"/>
</dbReference>
<proteinExistence type="predicted"/>
<sequence length="262" mass="27468">MSGVRDSRLAALKAKIAALEAGGRADSESLPFGAAAIDACLPGGGLPLGQWHELLGAGMETEIGASPAAFAALTAAPLARRGQAVWILRRDDLFAPGLVGLGFPAERLIQVCARDEDEALAVSEDALSTLGVAAVFAEVEGVNLTSGRRLQLACEKHGATGFMIRRRPYGGQARKESAGSAAATRWKITPAPSEPGSGEFGLGPPRWRVELERCRGGRTGAWLMEAEAAYTWEAENGPHPLRLVAELGDRQLAPAEPVRLSA</sequence>
<keyword evidence="2" id="KW-1185">Reference proteome</keyword>
<dbReference type="InterPro" id="IPR027417">
    <property type="entry name" value="P-loop_NTPase"/>
</dbReference>
<protein>
    <submittedName>
        <fullName evidence="1">Protein ImuA</fullName>
    </submittedName>
</protein>
<comment type="caution">
    <text evidence="1">The sequence shown here is derived from an EMBL/GenBank/DDBJ whole genome shotgun (WGS) entry which is preliminary data.</text>
</comment>
<dbReference type="EMBL" id="JACIDK010000005">
    <property type="protein sequence ID" value="MBB3892516.1"/>
    <property type="molecule type" value="Genomic_DNA"/>
</dbReference>
<accession>A0A840A1N5</accession>
<dbReference type="RefSeq" id="WP_183775019.1">
    <property type="nucleotide sequence ID" value="NZ_JACIDK010000005.1"/>
</dbReference>
<organism evidence="1 2">
    <name type="scientific">Phenylobacterium haematophilum</name>
    <dbReference type="NCBI Taxonomy" id="98513"/>
    <lineage>
        <taxon>Bacteria</taxon>
        <taxon>Pseudomonadati</taxon>
        <taxon>Pseudomonadota</taxon>
        <taxon>Alphaproteobacteria</taxon>
        <taxon>Caulobacterales</taxon>
        <taxon>Caulobacteraceae</taxon>
        <taxon>Phenylobacterium</taxon>
    </lineage>
</organism>
<evidence type="ECO:0000313" key="1">
    <source>
        <dbReference type="EMBL" id="MBB3892516.1"/>
    </source>
</evidence>
<gene>
    <name evidence="1" type="ORF">GGQ61_003252</name>
</gene>
<dbReference type="SUPFAM" id="SSF52540">
    <property type="entry name" value="P-loop containing nucleoside triphosphate hydrolases"/>
    <property type="match status" value="1"/>
</dbReference>
<dbReference type="InterPro" id="IPR017026">
    <property type="entry name" value="ImuA"/>
</dbReference>